<dbReference type="EMBL" id="MTLA01000155">
    <property type="protein sequence ID" value="OOP67847.1"/>
    <property type="molecule type" value="Genomic_DNA"/>
</dbReference>
<dbReference type="InterPro" id="IPR017853">
    <property type="entry name" value="GH"/>
</dbReference>
<name>A0A8E2I730_9BACI</name>
<dbReference type="InterPro" id="IPR043894">
    <property type="entry name" value="MupG_C"/>
</dbReference>
<dbReference type="SUPFAM" id="SSF50891">
    <property type="entry name" value="Cyclophilin-like"/>
    <property type="match status" value="1"/>
</dbReference>
<dbReference type="InterPro" id="IPR013785">
    <property type="entry name" value="Aldolase_TIM"/>
</dbReference>
<evidence type="ECO:0000259" key="2">
    <source>
        <dbReference type="Pfam" id="PF19200"/>
    </source>
</evidence>
<dbReference type="Proteomes" id="UP000189761">
    <property type="component" value="Unassembled WGS sequence"/>
</dbReference>
<keyword evidence="4" id="KW-1185">Reference proteome</keyword>
<dbReference type="AlphaFoldDB" id="A0A8E2I730"/>
<dbReference type="PANTHER" id="PTHR38435:SF2">
    <property type="entry name" value="DUF871 DOMAIN-CONTAINING PROTEIN"/>
    <property type="match status" value="1"/>
</dbReference>
<dbReference type="InterPro" id="IPR043797">
    <property type="entry name" value="MupG_N"/>
</dbReference>
<gene>
    <name evidence="3" type="ORF">BWZ43_13675</name>
</gene>
<feature type="domain" description="6-phospho-N-acetylmuramidase N-terminal" evidence="2">
    <location>
        <begin position="2"/>
        <end position="230"/>
    </location>
</feature>
<dbReference type="SUPFAM" id="SSF51445">
    <property type="entry name" value="(Trans)glycosidases"/>
    <property type="match status" value="1"/>
</dbReference>
<dbReference type="Gene3D" id="3.20.20.70">
    <property type="entry name" value="Aldolase class I"/>
    <property type="match status" value="1"/>
</dbReference>
<feature type="domain" description="6-phospho-N-acetylmuramidase C-terminal" evidence="1">
    <location>
        <begin position="249"/>
        <end position="353"/>
    </location>
</feature>
<comment type="caution">
    <text evidence="3">The sequence shown here is derived from an EMBL/GenBank/DDBJ whole genome shotgun (WGS) entry which is preliminary data.</text>
</comment>
<sequence length="355" mass="40488">MLGISVYLSEPISGQREYIERVSKRGFKSIFTSLHIPEDNPNLFKERLMELGTIARNNDMELIADISPKSLQYLGYSWETADQLLSWGLTGLRIDYGVSEDMIAKLSHKLKIALNASTLNQSALEKLKSFSLNLSSTEAWHNFYPRPETGLGREDFQVKNKWLASEGIKTMAFIPGDRKLRAPLFEGLPTLEDHRKVSPFTAYCDLHFKEGVNKILVGDVQLSDETLEQFYTFINEDCFLLRARAFTKDKELIAIMENAQTNRLDSARDCIRSMESREYGLIGKRPVEPEHMIERRMGSITVDNSNYGRYQGEIQITKTNLAANEKVNVIGEIIDEDKNLLKFISGGGKFKIKWV</sequence>
<accession>A0A8E2I730</accession>
<dbReference type="Gene3D" id="2.40.100.10">
    <property type="entry name" value="Cyclophilin-like"/>
    <property type="match status" value="1"/>
</dbReference>
<dbReference type="InterPro" id="IPR029000">
    <property type="entry name" value="Cyclophilin-like_dom_sf"/>
</dbReference>
<dbReference type="PANTHER" id="PTHR38435">
    <property type="match status" value="1"/>
</dbReference>
<organism evidence="3 4">
    <name type="scientific">Heyndrickxia oleronia</name>
    <dbReference type="NCBI Taxonomy" id="38875"/>
    <lineage>
        <taxon>Bacteria</taxon>
        <taxon>Bacillati</taxon>
        <taxon>Bacillota</taxon>
        <taxon>Bacilli</taxon>
        <taxon>Bacillales</taxon>
        <taxon>Bacillaceae</taxon>
        <taxon>Heyndrickxia</taxon>
    </lineage>
</organism>
<dbReference type="Pfam" id="PF05913">
    <property type="entry name" value="MupG_C"/>
    <property type="match status" value="1"/>
</dbReference>
<evidence type="ECO:0000259" key="1">
    <source>
        <dbReference type="Pfam" id="PF05913"/>
    </source>
</evidence>
<reference evidence="3 4" key="1">
    <citation type="submission" date="2017-01" db="EMBL/GenBank/DDBJ databases">
        <title>Draft genome sequence of Bacillus oleronius.</title>
        <authorList>
            <person name="Allam M."/>
        </authorList>
    </citation>
    <scope>NUCLEOTIDE SEQUENCE [LARGE SCALE GENOMIC DNA]</scope>
    <source>
        <strain evidence="3 4">DSM 9356</strain>
    </source>
</reference>
<dbReference type="Pfam" id="PF19200">
    <property type="entry name" value="MupG_N"/>
    <property type="match status" value="1"/>
</dbReference>
<evidence type="ECO:0000313" key="4">
    <source>
        <dbReference type="Proteomes" id="UP000189761"/>
    </source>
</evidence>
<proteinExistence type="predicted"/>
<evidence type="ECO:0000313" key="3">
    <source>
        <dbReference type="EMBL" id="OOP67847.1"/>
    </source>
</evidence>
<dbReference type="InterPro" id="IPR008589">
    <property type="entry name" value="MupG"/>
</dbReference>
<protein>
    <submittedName>
        <fullName evidence="3">Cell surface protein</fullName>
    </submittedName>
</protein>